<evidence type="ECO:0000313" key="1">
    <source>
        <dbReference type="EMBL" id="WNM20321.1"/>
    </source>
</evidence>
<keyword evidence="2" id="KW-0121">Carboxypeptidase</keyword>
<gene>
    <name evidence="2" type="ORF">RN605_13655</name>
    <name evidence="1" type="ORF">RN608_06485</name>
</gene>
<accession>A0AA96F2R5</accession>
<evidence type="ECO:0000313" key="3">
    <source>
        <dbReference type="Proteomes" id="UP001304515"/>
    </source>
</evidence>
<dbReference type="RefSeq" id="WP_313325639.1">
    <property type="nucleotide sequence ID" value="NZ_CP134878.1"/>
</dbReference>
<reference evidence="2 3" key="1">
    <citation type="submission" date="2023-09" db="EMBL/GenBank/DDBJ databases">
        <title>Flavobacterium sp. a novel bacteria isolate from Pepper rhizosphere.</title>
        <authorList>
            <person name="Peng Y."/>
            <person name="Lee J."/>
        </authorList>
    </citation>
    <scope>NUCLEOTIDE SEQUENCE [LARGE SCALE GENOMIC DNA]</scope>
    <source>
        <strain evidence="1">PMR2A8</strain>
        <strain evidence="2 3">PMTSA4</strain>
    </source>
</reference>
<dbReference type="SUPFAM" id="SSF49464">
    <property type="entry name" value="Carboxypeptidase regulatory domain-like"/>
    <property type="match status" value="1"/>
</dbReference>
<sequence>MTSYQERKLSMFIVFAQFIQGTLAAILASMPNFETLFDKFLLKINEINVLTGNQMLNRKGNRLEKIYVRDSLCFDADDIASKVMAYANYENNFLLFNEVKYTKNVLLQMADTACKTCCQIIHDKALEYVTELATYGITSGVLTDFQAKIDLFELTIPKPKAGIQDKKFATEQLKEKFEEASEFLKKMFILSKTKKKDYPDFVKEFVIAKRIDKPAFVEMSARGAVVDDAGERIGKVTMECKKLNFKRRVAASGGFYLKHMENGVYEFVFSRPGYETTVVEMVFYKGTRFEVEVVMKQLAN</sequence>
<keyword evidence="3" id="KW-1185">Reference proteome</keyword>
<dbReference type="InterPro" id="IPR008969">
    <property type="entry name" value="CarboxyPept-like_regulatory"/>
</dbReference>
<dbReference type="GO" id="GO:0004180">
    <property type="term" value="F:carboxypeptidase activity"/>
    <property type="evidence" value="ECO:0007669"/>
    <property type="project" value="UniProtKB-KW"/>
</dbReference>
<protein>
    <submittedName>
        <fullName evidence="2">Carboxypeptidase-like regulatory domain-containing protein</fullName>
    </submittedName>
</protein>
<dbReference type="AlphaFoldDB" id="A0AA96F0N7"/>
<dbReference type="EMBL" id="CP134878">
    <property type="protein sequence ID" value="WNM20321.1"/>
    <property type="molecule type" value="Genomic_DNA"/>
</dbReference>
<dbReference type="Proteomes" id="UP001304515">
    <property type="component" value="Chromosome"/>
</dbReference>
<evidence type="ECO:0000313" key="2">
    <source>
        <dbReference type="EMBL" id="WNM21711.1"/>
    </source>
</evidence>
<accession>A0AA96F0N7</accession>
<dbReference type="KEGG" id="fcj:RN605_13655"/>
<proteinExistence type="predicted"/>
<keyword evidence="2" id="KW-0378">Hydrolase</keyword>
<dbReference type="EMBL" id="CP134890">
    <property type="protein sequence ID" value="WNM21711.1"/>
    <property type="molecule type" value="Genomic_DNA"/>
</dbReference>
<name>A0AA96F0N7_9FLAO</name>
<organism evidence="2 3">
    <name type="scientific">Flavobacterium capsici</name>
    <dbReference type="NCBI Taxonomy" id="3075618"/>
    <lineage>
        <taxon>Bacteria</taxon>
        <taxon>Pseudomonadati</taxon>
        <taxon>Bacteroidota</taxon>
        <taxon>Flavobacteriia</taxon>
        <taxon>Flavobacteriales</taxon>
        <taxon>Flavobacteriaceae</taxon>
        <taxon>Flavobacterium</taxon>
    </lineage>
</organism>
<keyword evidence="2" id="KW-0645">Protease</keyword>